<dbReference type="AlphaFoldDB" id="A0A2N9LK37"/>
<proteinExistence type="predicted"/>
<feature type="compositionally biased region" description="Basic residues" evidence="1">
    <location>
        <begin position="1"/>
        <end position="11"/>
    </location>
</feature>
<feature type="region of interest" description="Disordered" evidence="1">
    <location>
        <begin position="1"/>
        <end position="26"/>
    </location>
</feature>
<sequence length="42" mass="4862">MAHAQMKKKMQTTKNRERLKGTDRGVVPRLRMGWTAADIFSD</sequence>
<reference evidence="3" key="1">
    <citation type="submission" date="2018-02" db="EMBL/GenBank/DDBJ databases">
        <authorList>
            <person name="Hausmann B."/>
        </authorList>
    </citation>
    <scope>NUCLEOTIDE SEQUENCE [LARGE SCALE GENOMIC DNA]</scope>
    <source>
        <strain evidence="3">Peat soil MAG SbA5</strain>
    </source>
</reference>
<dbReference type="EMBL" id="OKRB01000098">
    <property type="protein sequence ID" value="SPE23600.1"/>
    <property type="molecule type" value="Genomic_DNA"/>
</dbReference>
<organism evidence="2 3">
    <name type="scientific">Candidatus Sulfuritelmatomonas gaucii</name>
    <dbReference type="NCBI Taxonomy" id="2043161"/>
    <lineage>
        <taxon>Bacteria</taxon>
        <taxon>Pseudomonadati</taxon>
        <taxon>Acidobacteriota</taxon>
        <taxon>Terriglobia</taxon>
        <taxon>Terriglobales</taxon>
        <taxon>Acidobacteriaceae</taxon>
        <taxon>Candidatus Sulfuritelmatomonas</taxon>
    </lineage>
</organism>
<gene>
    <name evidence="2" type="ORF">SBA5_400011</name>
</gene>
<evidence type="ECO:0000256" key="1">
    <source>
        <dbReference type="SAM" id="MobiDB-lite"/>
    </source>
</evidence>
<feature type="compositionally biased region" description="Basic and acidic residues" evidence="1">
    <location>
        <begin position="14"/>
        <end position="23"/>
    </location>
</feature>
<evidence type="ECO:0000313" key="3">
    <source>
        <dbReference type="Proteomes" id="UP000239735"/>
    </source>
</evidence>
<accession>A0A2N9LK37</accession>
<dbReference type="Proteomes" id="UP000239735">
    <property type="component" value="Unassembled WGS sequence"/>
</dbReference>
<protein>
    <submittedName>
        <fullName evidence="2">Uncharacterized protein</fullName>
    </submittedName>
</protein>
<name>A0A2N9LK37_9BACT</name>
<evidence type="ECO:0000313" key="2">
    <source>
        <dbReference type="EMBL" id="SPE23600.1"/>
    </source>
</evidence>